<evidence type="ECO:0000256" key="4">
    <source>
        <dbReference type="ARBA" id="ARBA00023136"/>
    </source>
</evidence>
<feature type="transmembrane region" description="Helical" evidence="5">
    <location>
        <begin position="250"/>
        <end position="273"/>
    </location>
</feature>
<dbReference type="InterPro" id="IPR006201">
    <property type="entry name" value="Neur_channel"/>
</dbReference>
<dbReference type="SUPFAM" id="SSF90112">
    <property type="entry name" value="Neurotransmitter-gated ion-channel transmembrane pore"/>
    <property type="match status" value="1"/>
</dbReference>
<evidence type="ECO:0000259" key="7">
    <source>
        <dbReference type="Pfam" id="PF02932"/>
    </source>
</evidence>
<dbReference type="Proteomes" id="UP000694845">
    <property type="component" value="Unplaced"/>
</dbReference>
<dbReference type="InterPro" id="IPR036734">
    <property type="entry name" value="Neur_chan_lig-bd_sf"/>
</dbReference>
<dbReference type="GeneID" id="110982395"/>
<keyword evidence="2 5" id="KW-0812">Transmembrane</keyword>
<dbReference type="GO" id="GO:0016020">
    <property type="term" value="C:membrane"/>
    <property type="evidence" value="ECO:0007669"/>
    <property type="project" value="UniProtKB-SubCell"/>
</dbReference>
<comment type="subcellular location">
    <subcellularLocation>
        <location evidence="1">Membrane</location>
        <topology evidence="1">Multi-pass membrane protein</topology>
    </subcellularLocation>
</comment>
<dbReference type="KEGG" id="aplc:110982395"/>
<accession>A0A8B7YT46</accession>
<feature type="domain" description="Neurotransmitter-gated ion-channel ligand-binding" evidence="6">
    <location>
        <begin position="29"/>
        <end position="188"/>
    </location>
</feature>
<feature type="transmembrane region" description="Helical" evidence="5">
    <location>
        <begin position="382"/>
        <end position="400"/>
    </location>
</feature>
<feature type="transmembrane region" description="Helical" evidence="5">
    <location>
        <begin position="189"/>
        <end position="214"/>
    </location>
</feature>
<dbReference type="Pfam" id="PF02931">
    <property type="entry name" value="Neur_chan_LBD"/>
    <property type="match status" value="1"/>
</dbReference>
<name>A0A8B7YT46_ACAPL</name>
<dbReference type="FunFam" id="2.70.170.10:FF:000028">
    <property type="entry name" value="AcetylCholine Receptor"/>
    <property type="match status" value="1"/>
</dbReference>
<keyword evidence="8" id="KW-1185">Reference proteome</keyword>
<dbReference type="PANTHER" id="PTHR18945">
    <property type="entry name" value="NEUROTRANSMITTER GATED ION CHANNEL"/>
    <property type="match status" value="1"/>
</dbReference>
<dbReference type="GO" id="GO:0005230">
    <property type="term" value="F:extracellular ligand-gated monoatomic ion channel activity"/>
    <property type="evidence" value="ECO:0007669"/>
    <property type="project" value="InterPro"/>
</dbReference>
<organism evidence="8 9">
    <name type="scientific">Acanthaster planci</name>
    <name type="common">Crown-of-thorns starfish</name>
    <dbReference type="NCBI Taxonomy" id="133434"/>
    <lineage>
        <taxon>Eukaryota</taxon>
        <taxon>Metazoa</taxon>
        <taxon>Echinodermata</taxon>
        <taxon>Eleutherozoa</taxon>
        <taxon>Asterozoa</taxon>
        <taxon>Asteroidea</taxon>
        <taxon>Valvatacea</taxon>
        <taxon>Valvatida</taxon>
        <taxon>Acanthasteridae</taxon>
        <taxon>Acanthaster</taxon>
    </lineage>
</organism>
<evidence type="ECO:0000256" key="1">
    <source>
        <dbReference type="ARBA" id="ARBA00004141"/>
    </source>
</evidence>
<dbReference type="FunFam" id="1.20.58.390:FF:000043">
    <property type="entry name" value="AcetylCholine Receptor"/>
    <property type="match status" value="1"/>
</dbReference>
<dbReference type="OrthoDB" id="6097775at2759"/>
<dbReference type="InterPro" id="IPR006029">
    <property type="entry name" value="Neurotrans-gated_channel_TM"/>
</dbReference>
<reference evidence="9" key="1">
    <citation type="submission" date="2025-08" db="UniProtKB">
        <authorList>
            <consortium name="RefSeq"/>
        </authorList>
    </citation>
    <scope>IDENTIFICATION</scope>
</reference>
<dbReference type="InterPro" id="IPR036719">
    <property type="entry name" value="Neuro-gated_channel_TM_sf"/>
</dbReference>
<protein>
    <submittedName>
        <fullName evidence="9">Neuronal acetylcholine receptor subunit alpha-10-like</fullName>
    </submittedName>
</protein>
<dbReference type="RefSeq" id="XP_022096459.1">
    <property type="nucleotide sequence ID" value="XM_022240767.1"/>
</dbReference>
<evidence type="ECO:0000256" key="2">
    <source>
        <dbReference type="ARBA" id="ARBA00022692"/>
    </source>
</evidence>
<dbReference type="SUPFAM" id="SSF63712">
    <property type="entry name" value="Nicotinic receptor ligand binding domain-like"/>
    <property type="match status" value="1"/>
</dbReference>
<evidence type="ECO:0000259" key="6">
    <source>
        <dbReference type="Pfam" id="PF02931"/>
    </source>
</evidence>
<feature type="domain" description="Neurotransmitter-gated ion-channel transmembrane" evidence="7">
    <location>
        <begin position="195"/>
        <end position="314"/>
    </location>
</feature>
<keyword evidence="3 5" id="KW-1133">Transmembrane helix</keyword>
<dbReference type="PRINTS" id="PR00252">
    <property type="entry name" value="NRIONCHANNEL"/>
</dbReference>
<dbReference type="Pfam" id="PF02932">
    <property type="entry name" value="Neur_chan_memb"/>
    <property type="match status" value="1"/>
</dbReference>
<dbReference type="OMA" id="YWNTPAN"/>
<dbReference type="CDD" id="cd19051">
    <property type="entry name" value="LGIC_TM_cation"/>
    <property type="match status" value="1"/>
</dbReference>
<evidence type="ECO:0000313" key="9">
    <source>
        <dbReference type="RefSeq" id="XP_022096459.1"/>
    </source>
</evidence>
<dbReference type="InterPro" id="IPR006202">
    <property type="entry name" value="Neur_chan_lig-bd"/>
</dbReference>
<dbReference type="Gene3D" id="2.70.170.10">
    <property type="entry name" value="Neurotransmitter-gated ion-channel ligand-binding domain"/>
    <property type="match status" value="1"/>
</dbReference>
<proteinExistence type="predicted"/>
<dbReference type="InterPro" id="IPR038050">
    <property type="entry name" value="Neuro_actylchol_rec"/>
</dbReference>
<evidence type="ECO:0000256" key="3">
    <source>
        <dbReference type="ARBA" id="ARBA00022989"/>
    </source>
</evidence>
<evidence type="ECO:0000313" key="8">
    <source>
        <dbReference type="Proteomes" id="UP000694845"/>
    </source>
</evidence>
<evidence type="ECO:0000256" key="5">
    <source>
        <dbReference type="SAM" id="Phobius"/>
    </source>
</evidence>
<dbReference type="Gene3D" id="1.20.58.390">
    <property type="entry name" value="Neurotransmitter-gated ion-channel transmembrane domain"/>
    <property type="match status" value="2"/>
</dbReference>
<dbReference type="GO" id="GO:0004888">
    <property type="term" value="F:transmembrane signaling receptor activity"/>
    <property type="evidence" value="ECO:0007669"/>
    <property type="project" value="InterPro"/>
</dbReference>
<sequence>MNDLFKNHSSIVWPAKNRNDTIVLTCDTALQTIVDFEWTDNHFHWNPEDYSGINNLVVPLDSIWKPDVYLGQSRKKGNNGVADSHPLVTSGGVVYWNTPANLHTHCRIDASYFPFDEQRCLLQFSSWSYNDDALHVEVKNPYGDISKYQDNGIWELLAVLQNASVTYYNCCPTPYSTFTITIILRRRPLFYISNLLIPCLLIVATTLCSFLLAVDSGEKTSLVVTNLLSLIVFMNHLSNAVPSTADGIPLMVKYIAVTIAIVSISMVVTIWVLRIHYQPSLVTPAPGWLKRLTFTYMAKLLLVWAPHYKEVPAADVARGVPIVLLPSYSQQGESSSPGSRVEDAVAVVSQRLKCLTSRCKRKDAAKEILSEWKHVARIIDRMLFLLFLVVTIAMTSPILLQSKPLSTAKQIAMWQGTRQ</sequence>
<dbReference type="AlphaFoldDB" id="A0A8B7YT46"/>
<keyword evidence="4 5" id="KW-0472">Membrane</keyword>
<gene>
    <name evidence="9" type="primary">LOC110982395</name>
</gene>